<dbReference type="PROSITE" id="PS50943">
    <property type="entry name" value="HTH_CROC1"/>
    <property type="match status" value="1"/>
</dbReference>
<keyword evidence="1" id="KW-0238">DNA-binding</keyword>
<evidence type="ECO:0000259" key="2">
    <source>
        <dbReference type="PROSITE" id="PS50943"/>
    </source>
</evidence>
<dbReference type="CDD" id="cd00093">
    <property type="entry name" value="HTH_XRE"/>
    <property type="match status" value="1"/>
</dbReference>
<evidence type="ECO:0000313" key="3">
    <source>
        <dbReference type="EMBL" id="PRY40857.1"/>
    </source>
</evidence>
<comment type="caution">
    <text evidence="3">The sequence shown here is derived from an EMBL/GenBank/DDBJ whole genome shotgun (WGS) entry which is preliminary data.</text>
</comment>
<dbReference type="Gene3D" id="1.10.260.40">
    <property type="entry name" value="lambda repressor-like DNA-binding domains"/>
    <property type="match status" value="1"/>
</dbReference>
<dbReference type="OrthoDB" id="9796786at2"/>
<evidence type="ECO:0000256" key="1">
    <source>
        <dbReference type="ARBA" id="ARBA00023125"/>
    </source>
</evidence>
<dbReference type="InterPro" id="IPR013430">
    <property type="entry name" value="Toxin_antidote_HigA"/>
</dbReference>
<dbReference type="InterPro" id="IPR010982">
    <property type="entry name" value="Lambda_DNA-bd_dom_sf"/>
</dbReference>
<dbReference type="PANTHER" id="PTHR36924">
    <property type="entry name" value="ANTITOXIN HIGA-1"/>
    <property type="match status" value="1"/>
</dbReference>
<protein>
    <submittedName>
        <fullName evidence="3">Addiction module HigA family antidote</fullName>
    </submittedName>
</protein>
<dbReference type="SMART" id="SM00530">
    <property type="entry name" value="HTH_XRE"/>
    <property type="match status" value="1"/>
</dbReference>
<name>A0A2T0T5B3_9BACT</name>
<organism evidence="3 4">
    <name type="scientific">Spirosoma oryzae</name>
    <dbReference type="NCBI Taxonomy" id="1469603"/>
    <lineage>
        <taxon>Bacteria</taxon>
        <taxon>Pseudomonadati</taxon>
        <taxon>Bacteroidota</taxon>
        <taxon>Cytophagia</taxon>
        <taxon>Cytophagales</taxon>
        <taxon>Cytophagaceae</taxon>
        <taxon>Spirosoma</taxon>
    </lineage>
</organism>
<dbReference type="Proteomes" id="UP000238375">
    <property type="component" value="Unassembled WGS sequence"/>
</dbReference>
<keyword evidence="4" id="KW-1185">Reference proteome</keyword>
<proteinExistence type="predicted"/>
<sequence length="115" mass="12967">MILNRKGEEIFAAHPTHPGELLTDELETRQMTQKQLANQTGVSATFISELIRGKKSVSVAMALKLEAVLEIDASFWLNAQRNFNRDLAYQKAKQEMTKLNVPESRQRELLKAVAA</sequence>
<dbReference type="Pfam" id="PF01381">
    <property type="entry name" value="HTH_3"/>
    <property type="match status" value="1"/>
</dbReference>
<dbReference type="InterPro" id="IPR001387">
    <property type="entry name" value="Cro/C1-type_HTH"/>
</dbReference>
<dbReference type="RefSeq" id="WP_106137297.1">
    <property type="nucleotide sequence ID" value="NZ_PVTE01000006.1"/>
</dbReference>
<evidence type="ECO:0000313" key="4">
    <source>
        <dbReference type="Proteomes" id="UP000238375"/>
    </source>
</evidence>
<dbReference type="PANTHER" id="PTHR36924:SF1">
    <property type="entry name" value="ANTITOXIN HIGA-1"/>
    <property type="match status" value="1"/>
</dbReference>
<accession>A0A2T0T5B3</accession>
<dbReference type="SUPFAM" id="SSF47413">
    <property type="entry name" value="lambda repressor-like DNA-binding domains"/>
    <property type="match status" value="1"/>
</dbReference>
<feature type="domain" description="HTH cro/C1-type" evidence="2">
    <location>
        <begin position="29"/>
        <end position="76"/>
    </location>
</feature>
<reference evidence="3 4" key="1">
    <citation type="submission" date="2018-03" db="EMBL/GenBank/DDBJ databases">
        <title>Genomic Encyclopedia of Archaeal and Bacterial Type Strains, Phase II (KMG-II): from individual species to whole genera.</title>
        <authorList>
            <person name="Goeker M."/>
        </authorList>
    </citation>
    <scope>NUCLEOTIDE SEQUENCE [LARGE SCALE GENOMIC DNA]</scope>
    <source>
        <strain evidence="3 4">DSM 28354</strain>
    </source>
</reference>
<dbReference type="AlphaFoldDB" id="A0A2T0T5B3"/>
<gene>
    <name evidence="3" type="ORF">CLV58_10640</name>
</gene>
<dbReference type="NCBIfam" id="TIGR02607">
    <property type="entry name" value="antidote_HigA"/>
    <property type="match status" value="1"/>
</dbReference>
<dbReference type="GO" id="GO:0003677">
    <property type="term" value="F:DNA binding"/>
    <property type="evidence" value="ECO:0007669"/>
    <property type="project" value="UniProtKB-KW"/>
</dbReference>
<dbReference type="EMBL" id="PVTE01000006">
    <property type="protein sequence ID" value="PRY40857.1"/>
    <property type="molecule type" value="Genomic_DNA"/>
</dbReference>